<dbReference type="InterPro" id="IPR016161">
    <property type="entry name" value="Ald_DH/histidinol_DH"/>
</dbReference>
<dbReference type="CDD" id="cd07099">
    <property type="entry name" value="ALDH_DDALDH"/>
    <property type="match status" value="1"/>
</dbReference>
<dbReference type="PANTHER" id="PTHR11699">
    <property type="entry name" value="ALDEHYDE DEHYDROGENASE-RELATED"/>
    <property type="match status" value="1"/>
</dbReference>
<dbReference type="EC" id="1.2.1.3" evidence="7"/>
<dbReference type="InterPro" id="IPR015590">
    <property type="entry name" value="Aldehyde_DH_dom"/>
</dbReference>
<sequence length="567" mass="63198">MPELPRNPRADGREKRPRSKNGACRRKKAVPRSPPSAAWRTRFHTGKALPIILFQEVEKLVLVAVNPATGERIEEIEETDIGKVQTFYENSRRAFSRWSGLSLDERLGYFRRLKKVMAEAMDEIAKTVSLDTGKVPTDALVSDVMPTIESIEFVLKHAKKSLSPQKVKTPLLLFGKTSCVEYMPRGVVLVISPWNYPLQLAMVPAVSALAGGNTVILKPSEVTPLVGKLIESLFQRAGFPEHVLQVAHGGKEVGSAFVNGKPDYIFFTGSVKTGKIIQKAAAEHLIPTTLELGGKDPFIVFADANLERAAKGAVWAAFTNCGQVCMSAERIFVEKSVFPEFVERLKEETRSLVLGQGEDADIGSMTFPGQKEIVREHVLDALARGAKLETGEHPDRWKVDSLFVKPMVMTNVPMDAKIMKEETFGPVLPVVPFETEEEAVKLANDTEYGLNASVWSNDLERARRVAAKLVSGAVVINDAVISVANPHLPFGGAKNSGIGRYHGKDGLRIFCHEKALVIDRGRLKREVQWYPYKGTYPLFLRLFQSYFGERKNWFAFFQSFLRLMKRN</sequence>
<reference evidence="7 8" key="1">
    <citation type="submission" date="2016-01" db="EMBL/GenBank/DDBJ databases">
        <title>Draft Genome Sequences of Seven Thermophilic Sporeformers Isolated from Foods.</title>
        <authorList>
            <person name="Berendsen E.M."/>
            <person name="Wells-Bennik M.H."/>
            <person name="Krawcyk A.O."/>
            <person name="De Jong A."/>
            <person name="Holsappel S."/>
            <person name="Eijlander R.T."/>
            <person name="Kuipers O.P."/>
        </authorList>
    </citation>
    <scope>NUCLEOTIDE SEQUENCE [LARGE SCALE GENOMIC DNA]</scope>
    <source>
        <strain evidence="7 8">B4135</strain>
    </source>
</reference>
<dbReference type="InterPro" id="IPR016163">
    <property type="entry name" value="Ald_DH_C"/>
</dbReference>
<dbReference type="GO" id="GO:0004029">
    <property type="term" value="F:aldehyde dehydrogenase (NAD+) activity"/>
    <property type="evidence" value="ECO:0007669"/>
    <property type="project" value="UniProtKB-EC"/>
</dbReference>
<protein>
    <submittedName>
        <fullName evidence="7">Aldehyde dehydrogenase</fullName>
        <ecNumber evidence="7">1.2.1.3</ecNumber>
    </submittedName>
</protein>
<dbReference type="EMBL" id="LQYT01000119">
    <property type="protein sequence ID" value="KYD10364.1"/>
    <property type="molecule type" value="Genomic_DNA"/>
</dbReference>
<evidence type="ECO:0000256" key="4">
    <source>
        <dbReference type="RuleBase" id="RU003345"/>
    </source>
</evidence>
<keyword evidence="2 4" id="KW-0560">Oxidoreductase</keyword>
<feature type="active site" evidence="3">
    <location>
        <position position="291"/>
    </location>
</feature>
<dbReference type="Gene3D" id="3.40.605.10">
    <property type="entry name" value="Aldehyde Dehydrogenase, Chain A, domain 1"/>
    <property type="match status" value="1"/>
</dbReference>
<evidence type="ECO:0000313" key="8">
    <source>
        <dbReference type="Proteomes" id="UP000075683"/>
    </source>
</evidence>
<dbReference type="Proteomes" id="UP000075683">
    <property type="component" value="Unassembled WGS sequence"/>
</dbReference>
<evidence type="ECO:0000256" key="5">
    <source>
        <dbReference type="SAM" id="MobiDB-lite"/>
    </source>
</evidence>
<dbReference type="InterPro" id="IPR016162">
    <property type="entry name" value="Ald_DH_N"/>
</dbReference>
<dbReference type="Pfam" id="PF00171">
    <property type="entry name" value="Aldedh"/>
    <property type="match status" value="1"/>
</dbReference>
<proteinExistence type="inferred from homology"/>
<dbReference type="FunFam" id="3.40.309.10:FF:000009">
    <property type="entry name" value="Aldehyde dehydrogenase A"/>
    <property type="match status" value="1"/>
</dbReference>
<evidence type="ECO:0000313" key="7">
    <source>
        <dbReference type="EMBL" id="KYD10364.1"/>
    </source>
</evidence>
<evidence type="ECO:0000256" key="1">
    <source>
        <dbReference type="ARBA" id="ARBA00009986"/>
    </source>
</evidence>
<feature type="domain" description="Aldehyde dehydrogenase" evidence="6">
    <location>
        <begin position="63"/>
        <end position="514"/>
    </location>
</feature>
<feature type="compositionally biased region" description="Basic residues" evidence="5">
    <location>
        <begin position="15"/>
        <end position="30"/>
    </location>
</feature>
<dbReference type="PATRIC" id="fig|301148.3.peg.1576"/>
<dbReference type="InterPro" id="IPR029510">
    <property type="entry name" value="Ald_DH_CS_GLU"/>
</dbReference>
<comment type="similarity">
    <text evidence="1 4">Belongs to the aldehyde dehydrogenase family.</text>
</comment>
<evidence type="ECO:0000259" key="6">
    <source>
        <dbReference type="Pfam" id="PF00171"/>
    </source>
</evidence>
<dbReference type="Gene3D" id="3.40.309.10">
    <property type="entry name" value="Aldehyde Dehydrogenase, Chain A, domain 2"/>
    <property type="match status" value="1"/>
</dbReference>
<gene>
    <name evidence="7" type="ORF">B4135_3539</name>
</gene>
<feature type="compositionally biased region" description="Basic and acidic residues" evidence="5">
    <location>
        <begin position="1"/>
        <end position="14"/>
    </location>
</feature>
<dbReference type="AlphaFoldDB" id="A0A150LDM4"/>
<dbReference type="SUPFAM" id="SSF53720">
    <property type="entry name" value="ALDH-like"/>
    <property type="match status" value="1"/>
</dbReference>
<comment type="caution">
    <text evidence="7">The sequence shown here is derived from an EMBL/GenBank/DDBJ whole genome shotgun (WGS) entry which is preliminary data.</text>
</comment>
<evidence type="ECO:0000256" key="3">
    <source>
        <dbReference type="PROSITE-ProRule" id="PRU10007"/>
    </source>
</evidence>
<organism evidence="7 8">
    <name type="scientific">Caldibacillus debilis</name>
    <dbReference type="NCBI Taxonomy" id="301148"/>
    <lineage>
        <taxon>Bacteria</taxon>
        <taxon>Bacillati</taxon>
        <taxon>Bacillota</taxon>
        <taxon>Bacilli</taxon>
        <taxon>Bacillales</taxon>
        <taxon>Bacillaceae</taxon>
        <taxon>Caldibacillus</taxon>
    </lineage>
</organism>
<evidence type="ECO:0000256" key="2">
    <source>
        <dbReference type="ARBA" id="ARBA00023002"/>
    </source>
</evidence>
<dbReference type="PROSITE" id="PS00687">
    <property type="entry name" value="ALDEHYDE_DEHYDR_GLU"/>
    <property type="match status" value="1"/>
</dbReference>
<feature type="region of interest" description="Disordered" evidence="5">
    <location>
        <begin position="1"/>
        <end position="38"/>
    </location>
</feature>
<dbReference type="STRING" id="301148.B4135_3539"/>
<accession>A0A150LDM4</accession>
<name>A0A150LDM4_9BACI</name>